<comment type="cofactor">
    <cofactor evidence="1">
        <name>Mg(2+)</name>
        <dbReference type="ChEBI" id="CHEBI:18420"/>
    </cofactor>
</comment>
<dbReference type="GO" id="GO:0046872">
    <property type="term" value="F:metal ion binding"/>
    <property type="evidence" value="ECO:0007669"/>
    <property type="project" value="UniProtKB-KW"/>
</dbReference>
<evidence type="ECO:0000313" key="8">
    <source>
        <dbReference type="EMBL" id="SEL01774.1"/>
    </source>
</evidence>
<evidence type="ECO:0000313" key="9">
    <source>
        <dbReference type="Proteomes" id="UP000198984"/>
    </source>
</evidence>
<evidence type="ECO:0000256" key="7">
    <source>
        <dbReference type="RuleBase" id="RU004466"/>
    </source>
</evidence>
<dbReference type="Proteomes" id="UP000198984">
    <property type="component" value="Unassembled WGS sequence"/>
</dbReference>
<name>A0A1H7LS36_9BACT</name>
<dbReference type="EMBL" id="FOBB01000001">
    <property type="protein sequence ID" value="SEL01774.1"/>
    <property type="molecule type" value="Genomic_DNA"/>
</dbReference>
<dbReference type="PANTHER" id="PTHR43281">
    <property type="entry name" value="FARNESYL DIPHOSPHATE SYNTHASE"/>
    <property type="match status" value="1"/>
</dbReference>
<dbReference type="CDD" id="cd00685">
    <property type="entry name" value="Trans_IPPS_HT"/>
    <property type="match status" value="1"/>
</dbReference>
<comment type="similarity">
    <text evidence="2 7">Belongs to the FPP/GGPP synthase family.</text>
</comment>
<organism evidence="8 9">
    <name type="scientific">Chitinophaga rupis</name>
    <dbReference type="NCBI Taxonomy" id="573321"/>
    <lineage>
        <taxon>Bacteria</taxon>
        <taxon>Pseudomonadati</taxon>
        <taxon>Bacteroidota</taxon>
        <taxon>Chitinophagia</taxon>
        <taxon>Chitinophagales</taxon>
        <taxon>Chitinophagaceae</taxon>
        <taxon>Chitinophaga</taxon>
    </lineage>
</organism>
<keyword evidence="9" id="KW-1185">Reference proteome</keyword>
<keyword evidence="3 7" id="KW-0808">Transferase</keyword>
<proteinExistence type="inferred from homology"/>
<reference evidence="8 9" key="1">
    <citation type="submission" date="2016-10" db="EMBL/GenBank/DDBJ databases">
        <authorList>
            <person name="de Groot N.N."/>
        </authorList>
    </citation>
    <scope>NUCLEOTIDE SEQUENCE [LARGE SCALE GENOMIC DNA]</scope>
    <source>
        <strain evidence="8 9">DSM 21039</strain>
    </source>
</reference>
<sequence length="327" mass="36681">MEPPLPVENTTAVVHSFDVLLAAFENQFNDRLFPQTPVNLYNAIDYLLKSGGKRIRPVLCLMGNVLMGPLQMDAFLAANALELFHNFTLAHDDVMEAATLRRGKPALHIKYSAPTAILTGDTLLLYAYDYLNRIQGRHKQKVVHLFNEAARAVCEGQQMDLDQEAQPLNVLTYNDYLHKVILKNAALLAVSLQMGAIIGGAGITDQEHIYIFGKNIGIALQLQEDHQEAFSEAPENLTRHRKNSLLLKTYEWSTPEQRSQLLALLSLPVTDAMPGLARLYKNCKTGEWVLREKERLQQTALQHLANISIPAVNKRPLQELTEILLGK</sequence>
<evidence type="ECO:0000256" key="4">
    <source>
        <dbReference type="ARBA" id="ARBA00022723"/>
    </source>
</evidence>
<dbReference type="AlphaFoldDB" id="A0A1H7LS36"/>
<evidence type="ECO:0000256" key="6">
    <source>
        <dbReference type="ARBA" id="ARBA00023229"/>
    </source>
</evidence>
<dbReference type="SUPFAM" id="SSF48576">
    <property type="entry name" value="Terpenoid synthases"/>
    <property type="match status" value="1"/>
</dbReference>
<keyword evidence="5" id="KW-0460">Magnesium</keyword>
<protein>
    <submittedName>
        <fullName evidence="8">Geranylgeranyl diphosphate synthase, type II</fullName>
    </submittedName>
</protein>
<evidence type="ECO:0000256" key="3">
    <source>
        <dbReference type="ARBA" id="ARBA00022679"/>
    </source>
</evidence>
<dbReference type="RefSeq" id="WP_089907744.1">
    <property type="nucleotide sequence ID" value="NZ_FOBB01000001.1"/>
</dbReference>
<dbReference type="InterPro" id="IPR000092">
    <property type="entry name" value="Polyprenyl_synt"/>
</dbReference>
<gene>
    <name evidence="8" type="ORF">SAMN04488505_1011324</name>
</gene>
<dbReference type="Pfam" id="PF00348">
    <property type="entry name" value="polyprenyl_synt"/>
    <property type="match status" value="1"/>
</dbReference>
<keyword evidence="4" id="KW-0479">Metal-binding</keyword>
<keyword evidence="6" id="KW-0414">Isoprene biosynthesis</keyword>
<dbReference type="InterPro" id="IPR008949">
    <property type="entry name" value="Isoprenoid_synthase_dom_sf"/>
</dbReference>
<dbReference type="PANTHER" id="PTHR43281:SF1">
    <property type="entry name" value="FARNESYL DIPHOSPHATE SYNTHASE"/>
    <property type="match status" value="1"/>
</dbReference>
<evidence type="ECO:0000256" key="2">
    <source>
        <dbReference type="ARBA" id="ARBA00006706"/>
    </source>
</evidence>
<dbReference type="Gene3D" id="1.10.600.10">
    <property type="entry name" value="Farnesyl Diphosphate Synthase"/>
    <property type="match status" value="1"/>
</dbReference>
<dbReference type="GO" id="GO:0008299">
    <property type="term" value="P:isoprenoid biosynthetic process"/>
    <property type="evidence" value="ECO:0007669"/>
    <property type="project" value="UniProtKB-KW"/>
</dbReference>
<accession>A0A1H7LS36</accession>
<evidence type="ECO:0000256" key="5">
    <source>
        <dbReference type="ARBA" id="ARBA00022842"/>
    </source>
</evidence>
<dbReference type="GO" id="GO:0004659">
    <property type="term" value="F:prenyltransferase activity"/>
    <property type="evidence" value="ECO:0007669"/>
    <property type="project" value="InterPro"/>
</dbReference>
<dbReference type="OrthoDB" id="9805316at2"/>
<evidence type="ECO:0000256" key="1">
    <source>
        <dbReference type="ARBA" id="ARBA00001946"/>
    </source>
</evidence>
<dbReference type="STRING" id="573321.SAMN04488505_1011324"/>